<organism evidence="4 5">
    <name type="scientific">Symbiodinium natans</name>
    <dbReference type="NCBI Taxonomy" id="878477"/>
    <lineage>
        <taxon>Eukaryota</taxon>
        <taxon>Sar</taxon>
        <taxon>Alveolata</taxon>
        <taxon>Dinophyceae</taxon>
        <taxon>Suessiales</taxon>
        <taxon>Symbiodiniaceae</taxon>
        <taxon>Symbiodinium</taxon>
    </lineage>
</organism>
<dbReference type="PANTHER" id="PTHR31356:SF66">
    <property type="entry name" value="CATALASE-PEROXIDASE"/>
    <property type="match status" value="1"/>
</dbReference>
<dbReference type="Pfam" id="PF00141">
    <property type="entry name" value="peroxidase"/>
    <property type="match status" value="1"/>
</dbReference>
<keyword evidence="1" id="KW-0560">Oxidoreductase</keyword>
<feature type="domain" description="Plant heme peroxidase family profile" evidence="3">
    <location>
        <begin position="51"/>
        <end position="192"/>
    </location>
</feature>
<keyword evidence="5" id="KW-1185">Reference proteome</keyword>
<dbReference type="SUPFAM" id="SSF48113">
    <property type="entry name" value="Heme-dependent peroxidases"/>
    <property type="match status" value="1"/>
</dbReference>
<gene>
    <name evidence="4" type="primary">APXT</name>
    <name evidence="4" type="ORF">SNAT2548_LOCUS27540</name>
</gene>
<dbReference type="Proteomes" id="UP000604046">
    <property type="component" value="Unassembled WGS sequence"/>
</dbReference>
<dbReference type="AlphaFoldDB" id="A0A812SMQ9"/>
<dbReference type="GO" id="GO:0004601">
    <property type="term" value="F:peroxidase activity"/>
    <property type="evidence" value="ECO:0007669"/>
    <property type="project" value="InterPro"/>
</dbReference>
<dbReference type="InterPro" id="IPR002016">
    <property type="entry name" value="Haem_peroxidase"/>
</dbReference>
<dbReference type="GO" id="GO:0000302">
    <property type="term" value="P:response to reactive oxygen species"/>
    <property type="evidence" value="ECO:0007669"/>
    <property type="project" value="TreeGrafter"/>
</dbReference>
<dbReference type="PANTHER" id="PTHR31356">
    <property type="entry name" value="THYLAKOID LUMENAL 29 KDA PROTEIN, CHLOROPLASTIC-RELATED"/>
    <property type="match status" value="1"/>
</dbReference>
<proteinExistence type="inferred from homology"/>
<dbReference type="GO" id="GO:0034599">
    <property type="term" value="P:cellular response to oxidative stress"/>
    <property type="evidence" value="ECO:0007669"/>
    <property type="project" value="InterPro"/>
</dbReference>
<evidence type="ECO:0000313" key="5">
    <source>
        <dbReference type="Proteomes" id="UP000604046"/>
    </source>
</evidence>
<dbReference type="InterPro" id="IPR002207">
    <property type="entry name" value="Peroxidase_I"/>
</dbReference>
<comment type="caution">
    <text evidence="4">The sequence shown here is derived from an EMBL/GenBank/DDBJ whole genome shotgun (WGS) entry which is preliminary data.</text>
</comment>
<evidence type="ECO:0000313" key="4">
    <source>
        <dbReference type="EMBL" id="CAE7491218.1"/>
    </source>
</evidence>
<evidence type="ECO:0000256" key="1">
    <source>
        <dbReference type="ARBA" id="ARBA00023002"/>
    </source>
</evidence>
<evidence type="ECO:0000256" key="2">
    <source>
        <dbReference type="RuleBase" id="RU004241"/>
    </source>
</evidence>
<dbReference type="GO" id="GO:0020037">
    <property type="term" value="F:heme binding"/>
    <property type="evidence" value="ECO:0007669"/>
    <property type="project" value="InterPro"/>
</dbReference>
<dbReference type="InterPro" id="IPR010255">
    <property type="entry name" value="Haem_peroxidase_sf"/>
</dbReference>
<feature type="non-terminal residue" evidence="4">
    <location>
        <position position="192"/>
    </location>
</feature>
<dbReference type="InterPro" id="IPR044831">
    <property type="entry name" value="Ccp1-like"/>
</dbReference>
<dbReference type="PRINTS" id="PR00458">
    <property type="entry name" value="PEROXIDASE"/>
</dbReference>
<evidence type="ECO:0000259" key="3">
    <source>
        <dbReference type="PROSITE" id="PS50873"/>
    </source>
</evidence>
<dbReference type="PROSITE" id="PS50873">
    <property type="entry name" value="PEROXIDASE_4"/>
    <property type="match status" value="1"/>
</dbReference>
<sequence length="192" mass="20937">YGRVAVESNSDCVKSASREGFGGNAGLPDAKPPFGCGATSPATHLRNVFGKKMGFTDQQIVALSGAHTIGRAFKERSGTCPFGYSNAGASKYTNTDCVVRKDKKSGVGMAGGAAWTKNWLTFDNSYFKDYKSKDDHLLWFPTDQALHEDPEFKKSFDLYAQDQDAFFRDYAVAHKKLSELGAKWEPAGGVKI</sequence>
<protein>
    <submittedName>
        <fullName evidence="4">APXT protein</fullName>
    </submittedName>
</protein>
<dbReference type="EMBL" id="CAJNDS010002476">
    <property type="protein sequence ID" value="CAE7491218.1"/>
    <property type="molecule type" value="Genomic_DNA"/>
</dbReference>
<name>A0A812SMQ9_9DINO</name>
<reference evidence="4" key="1">
    <citation type="submission" date="2021-02" db="EMBL/GenBank/DDBJ databases">
        <authorList>
            <person name="Dougan E. K."/>
            <person name="Rhodes N."/>
            <person name="Thang M."/>
            <person name="Chan C."/>
        </authorList>
    </citation>
    <scope>NUCLEOTIDE SEQUENCE</scope>
</reference>
<dbReference type="PRINTS" id="PR00459">
    <property type="entry name" value="ASPEROXIDASE"/>
</dbReference>
<dbReference type="Gene3D" id="1.10.420.10">
    <property type="entry name" value="Peroxidase, domain 2"/>
    <property type="match status" value="1"/>
</dbReference>
<dbReference type="GO" id="GO:0042744">
    <property type="term" value="P:hydrogen peroxide catabolic process"/>
    <property type="evidence" value="ECO:0007669"/>
    <property type="project" value="TreeGrafter"/>
</dbReference>
<comment type="similarity">
    <text evidence="2">Belongs to the peroxidase family.</text>
</comment>
<dbReference type="OrthoDB" id="2859658at2759"/>
<accession>A0A812SMQ9</accession>